<dbReference type="AlphaFoldDB" id="A0A1W2DAQ3"/>
<name>A0A1W2DAQ3_9FIRM</name>
<dbReference type="RefSeq" id="WP_084576900.1">
    <property type="nucleotide sequence ID" value="NZ_CP155572.1"/>
</dbReference>
<reference evidence="2 3" key="1">
    <citation type="submission" date="2017-04" db="EMBL/GenBank/DDBJ databases">
        <authorList>
            <person name="Afonso C.L."/>
            <person name="Miller P.J."/>
            <person name="Scott M.A."/>
            <person name="Spackman E."/>
            <person name="Goraichik I."/>
            <person name="Dimitrov K.M."/>
            <person name="Suarez D.L."/>
            <person name="Swayne D.E."/>
        </authorList>
    </citation>
    <scope>NUCLEOTIDE SEQUENCE [LARGE SCALE GENOMIC DNA]</scope>
    <source>
        <strain evidence="2 3">DSM 5090</strain>
    </source>
</reference>
<evidence type="ECO:0000313" key="3">
    <source>
        <dbReference type="Proteomes" id="UP000192738"/>
    </source>
</evidence>
<proteinExistence type="predicted"/>
<keyword evidence="3" id="KW-1185">Reference proteome</keyword>
<feature type="signal peptide" evidence="1">
    <location>
        <begin position="1"/>
        <end position="23"/>
    </location>
</feature>
<dbReference type="Gene3D" id="2.60.450.10">
    <property type="entry name" value="Lipopolysaccharide (LPS) transport protein A like domain"/>
    <property type="match status" value="1"/>
</dbReference>
<dbReference type="GO" id="GO:0009279">
    <property type="term" value="C:cell outer membrane"/>
    <property type="evidence" value="ECO:0007669"/>
    <property type="project" value="TreeGrafter"/>
</dbReference>
<dbReference type="PANTHER" id="PTHR30189">
    <property type="entry name" value="LPS-ASSEMBLY PROTEIN"/>
    <property type="match status" value="1"/>
</dbReference>
<accession>A0A1W2DAQ3</accession>
<gene>
    <name evidence="2" type="ORF">SAMN04488500_11470</name>
</gene>
<dbReference type="OrthoDB" id="1664915at2"/>
<dbReference type="PANTHER" id="PTHR30189:SF1">
    <property type="entry name" value="LPS-ASSEMBLY PROTEIN LPTD"/>
    <property type="match status" value="1"/>
</dbReference>
<evidence type="ECO:0000313" key="2">
    <source>
        <dbReference type="EMBL" id="SMC94146.1"/>
    </source>
</evidence>
<dbReference type="Proteomes" id="UP000192738">
    <property type="component" value="Unassembled WGS sequence"/>
</dbReference>
<protein>
    <submittedName>
        <fullName evidence="2">Lipopolysaccharide export system protein LptA</fullName>
    </submittedName>
</protein>
<dbReference type="GO" id="GO:1990351">
    <property type="term" value="C:transporter complex"/>
    <property type="evidence" value="ECO:0007669"/>
    <property type="project" value="TreeGrafter"/>
</dbReference>
<dbReference type="InterPro" id="IPR050218">
    <property type="entry name" value="LptD"/>
</dbReference>
<dbReference type="STRING" id="112901.SAMN04488500_11470"/>
<evidence type="ECO:0000256" key="1">
    <source>
        <dbReference type="SAM" id="SignalP"/>
    </source>
</evidence>
<sequence length="159" mass="17499">MKYNRIFLSTLLVFILLTGIASAAKPIITAERTYFDINTGLYVLNGNVYIEVKNRTITAGQAKVNPATLEVWASGGITVKQRDIYFTGDSVYVYGTKDHAKIDGGVNLSRNNLSIGADSVDFNWRTRVAVFNGNVRVSEGGTNWTADSVSYNVDQNCFL</sequence>
<dbReference type="EMBL" id="FWXI01000014">
    <property type="protein sequence ID" value="SMC94146.1"/>
    <property type="molecule type" value="Genomic_DNA"/>
</dbReference>
<feature type="chain" id="PRO_5011963947" evidence="1">
    <location>
        <begin position="24"/>
        <end position="159"/>
    </location>
</feature>
<keyword evidence="1" id="KW-0732">Signal</keyword>
<organism evidence="2 3">
    <name type="scientific">Sporomusa malonica</name>
    <dbReference type="NCBI Taxonomy" id="112901"/>
    <lineage>
        <taxon>Bacteria</taxon>
        <taxon>Bacillati</taxon>
        <taxon>Bacillota</taxon>
        <taxon>Negativicutes</taxon>
        <taxon>Selenomonadales</taxon>
        <taxon>Sporomusaceae</taxon>
        <taxon>Sporomusa</taxon>
    </lineage>
</organism>